<name>A0A835CM70_9FABA</name>
<dbReference type="PANTHER" id="PTHR34222">
    <property type="entry name" value="GAG_PRE-INTEGRS DOMAIN-CONTAINING PROTEIN"/>
    <property type="match status" value="1"/>
</dbReference>
<keyword evidence="2" id="KW-1185">Reference proteome</keyword>
<accession>A0A835CM70</accession>
<dbReference type="EMBL" id="JAAIUW010000001">
    <property type="protein sequence ID" value="KAF7844112.1"/>
    <property type="molecule type" value="Genomic_DNA"/>
</dbReference>
<dbReference type="AlphaFoldDB" id="A0A835CM70"/>
<dbReference type="InterPro" id="IPR036875">
    <property type="entry name" value="Znf_CCHC_sf"/>
</dbReference>
<reference evidence="1" key="1">
    <citation type="submission" date="2020-09" db="EMBL/GenBank/DDBJ databases">
        <title>Genome-Enabled Discovery of Anthraquinone Biosynthesis in Senna tora.</title>
        <authorList>
            <person name="Kang S.-H."/>
            <person name="Pandey R.P."/>
            <person name="Lee C.-M."/>
            <person name="Sim J.-S."/>
            <person name="Jeong J.-T."/>
            <person name="Choi B.-S."/>
            <person name="Jung M."/>
            <person name="Ginzburg D."/>
            <person name="Zhao K."/>
            <person name="Won S.Y."/>
            <person name="Oh T.-J."/>
            <person name="Yu Y."/>
            <person name="Kim N.-H."/>
            <person name="Lee O.R."/>
            <person name="Lee T.-H."/>
            <person name="Bashyal P."/>
            <person name="Kim T.-S."/>
            <person name="Lee W.-H."/>
            <person name="Kawkins C."/>
            <person name="Kim C.-K."/>
            <person name="Kim J.S."/>
            <person name="Ahn B.O."/>
            <person name="Rhee S.Y."/>
            <person name="Sohng J.K."/>
        </authorList>
    </citation>
    <scope>NUCLEOTIDE SEQUENCE</scope>
    <source>
        <tissue evidence="1">Leaf</tissue>
    </source>
</reference>
<dbReference type="GO" id="GO:0008270">
    <property type="term" value="F:zinc ion binding"/>
    <property type="evidence" value="ECO:0007669"/>
    <property type="project" value="InterPro"/>
</dbReference>
<dbReference type="SUPFAM" id="SSF57756">
    <property type="entry name" value="Retrovirus zinc finger-like domains"/>
    <property type="match status" value="1"/>
</dbReference>
<protein>
    <recommendedName>
        <fullName evidence="3">Retrotransposon gag domain-containing protein</fullName>
    </recommendedName>
</protein>
<dbReference type="GO" id="GO:0003676">
    <property type="term" value="F:nucleic acid binding"/>
    <property type="evidence" value="ECO:0007669"/>
    <property type="project" value="InterPro"/>
</dbReference>
<sequence length="256" mass="28845">MADKSSDSNGAVKAIVATNPFYRKDPLSMRMVLKSKKKLGFIDGTSAWMVNAMTKELAEVFLIRRKISSIQQGSDTLVAYSNKLKKLWEQLNCLRPRRKCIYKGCTCGASQELTQSVASDNLLEFLNGLNNSYENVVNNILMMDPQPSHNKTYSIIATLEEQKSLTTVTKNVVKASALAMKLLDQQNSNIAGFKNYSKKEDKKNRYCNFCKKTGHLQDACFKKNGYLEWFKAFKEKKGQNMVNNVSGSQSEESEAD</sequence>
<dbReference type="OrthoDB" id="695502at2759"/>
<evidence type="ECO:0000313" key="1">
    <source>
        <dbReference type="EMBL" id="KAF7844112.1"/>
    </source>
</evidence>
<comment type="caution">
    <text evidence="1">The sequence shown here is derived from an EMBL/GenBank/DDBJ whole genome shotgun (WGS) entry which is preliminary data.</text>
</comment>
<gene>
    <name evidence="1" type="ORF">G2W53_001017</name>
</gene>
<dbReference type="PANTHER" id="PTHR34222:SF99">
    <property type="entry name" value="PROTEIN, PUTATIVE-RELATED"/>
    <property type="match status" value="1"/>
</dbReference>
<dbReference type="Proteomes" id="UP000634136">
    <property type="component" value="Unassembled WGS sequence"/>
</dbReference>
<proteinExistence type="predicted"/>
<evidence type="ECO:0000313" key="2">
    <source>
        <dbReference type="Proteomes" id="UP000634136"/>
    </source>
</evidence>
<organism evidence="1 2">
    <name type="scientific">Senna tora</name>
    <dbReference type="NCBI Taxonomy" id="362788"/>
    <lineage>
        <taxon>Eukaryota</taxon>
        <taxon>Viridiplantae</taxon>
        <taxon>Streptophyta</taxon>
        <taxon>Embryophyta</taxon>
        <taxon>Tracheophyta</taxon>
        <taxon>Spermatophyta</taxon>
        <taxon>Magnoliopsida</taxon>
        <taxon>eudicotyledons</taxon>
        <taxon>Gunneridae</taxon>
        <taxon>Pentapetalae</taxon>
        <taxon>rosids</taxon>
        <taxon>fabids</taxon>
        <taxon>Fabales</taxon>
        <taxon>Fabaceae</taxon>
        <taxon>Caesalpinioideae</taxon>
        <taxon>Cassia clade</taxon>
        <taxon>Senna</taxon>
    </lineage>
</organism>
<evidence type="ECO:0008006" key="3">
    <source>
        <dbReference type="Google" id="ProtNLM"/>
    </source>
</evidence>